<dbReference type="EMBL" id="JABKKF010000005">
    <property type="protein sequence ID" value="NPD92147.1"/>
    <property type="molecule type" value="Genomic_DNA"/>
</dbReference>
<protein>
    <submittedName>
        <fullName evidence="5">TPM domain-containing protein</fullName>
    </submittedName>
</protein>
<evidence type="ECO:0000256" key="3">
    <source>
        <dbReference type="SAM" id="SignalP"/>
    </source>
</evidence>
<dbReference type="Gene3D" id="3.10.310.50">
    <property type="match status" value="1"/>
</dbReference>
<dbReference type="Proteomes" id="UP000714420">
    <property type="component" value="Unassembled WGS sequence"/>
</dbReference>
<evidence type="ECO:0000313" key="6">
    <source>
        <dbReference type="Proteomes" id="UP000714420"/>
    </source>
</evidence>
<name>A0ABX2ANK8_9BACT</name>
<keyword evidence="2" id="KW-0472">Membrane</keyword>
<sequence>MTRVLKVWIMLTAVLMSPYVCLGGEKATHTDGNSAAYSVKTVPNVHIMNSRHYVSDPANLLTSQTKDSINTIFAKLEKATGIETAVVMLPSIGDSDVFEFGHSLFRYWGIGKKGKDNGLLVIYVADIHKIRFITGYGLEGVLTDAICKRIQTRYMIPAFRQGDTDAGIMRGTAAIYRVLEDSMNPDQKSETGISPIISFIILASIILLSIVLFKYHYRRSHTCRHCGKSSLRTMSRDYYTDRRGHRIQKEILICDNCGKITVRNKDIGGPHDNSGPTAGNILNALFLSSLLSGGRGHGGGGFSGGSFGGGDSGGGGAGSDW</sequence>
<feature type="domain" description="TPM" evidence="4">
    <location>
        <begin position="54"/>
        <end position="177"/>
    </location>
</feature>
<keyword evidence="2" id="KW-1133">Transmembrane helix</keyword>
<feature type="region of interest" description="Disordered" evidence="1">
    <location>
        <begin position="302"/>
        <end position="321"/>
    </location>
</feature>
<evidence type="ECO:0000256" key="2">
    <source>
        <dbReference type="SAM" id="Phobius"/>
    </source>
</evidence>
<keyword evidence="2" id="KW-0812">Transmembrane</keyword>
<comment type="caution">
    <text evidence="5">The sequence shown here is derived from an EMBL/GenBank/DDBJ whole genome shotgun (WGS) entry which is preliminary data.</text>
</comment>
<keyword evidence="3" id="KW-0732">Signal</keyword>
<reference evidence="5 6" key="1">
    <citation type="submission" date="2020-05" db="EMBL/GenBank/DDBJ databases">
        <title>Distinct polysaccharide utilization as determinants for interspecies competition between intestinal Prevotella spp.</title>
        <authorList>
            <person name="Galvez E.J.C."/>
            <person name="Iljazovic A."/>
            <person name="Strowig T."/>
        </authorList>
    </citation>
    <scope>NUCLEOTIDE SEQUENCE [LARGE SCALE GENOMIC DNA]</scope>
    <source>
        <strain evidence="5 6">PMUR</strain>
    </source>
</reference>
<evidence type="ECO:0000256" key="1">
    <source>
        <dbReference type="SAM" id="MobiDB-lite"/>
    </source>
</evidence>
<feature type="signal peptide" evidence="3">
    <location>
        <begin position="1"/>
        <end position="22"/>
    </location>
</feature>
<dbReference type="PANTHER" id="PTHR30373:SF2">
    <property type="entry name" value="UPF0603 PROTEIN YGCG"/>
    <property type="match status" value="1"/>
</dbReference>
<proteinExistence type="predicted"/>
<gene>
    <name evidence="5" type="ORF">HPS56_07235</name>
</gene>
<accession>A0ABX2ANK8</accession>
<keyword evidence="6" id="KW-1185">Reference proteome</keyword>
<evidence type="ECO:0000259" key="4">
    <source>
        <dbReference type="Pfam" id="PF04536"/>
    </source>
</evidence>
<feature type="chain" id="PRO_5047151023" evidence="3">
    <location>
        <begin position="23"/>
        <end position="321"/>
    </location>
</feature>
<feature type="transmembrane region" description="Helical" evidence="2">
    <location>
        <begin position="192"/>
        <end position="213"/>
    </location>
</feature>
<dbReference type="Pfam" id="PF04536">
    <property type="entry name" value="TPM_phosphatase"/>
    <property type="match status" value="1"/>
</dbReference>
<dbReference type="RefSeq" id="WP_172275487.1">
    <property type="nucleotide sequence ID" value="NZ_CASGMU010000004.1"/>
</dbReference>
<dbReference type="InterPro" id="IPR007621">
    <property type="entry name" value="TPM_dom"/>
</dbReference>
<organism evidence="5 6">
    <name type="scientific">Xylanibacter muris</name>
    <dbReference type="NCBI Taxonomy" id="2736290"/>
    <lineage>
        <taxon>Bacteria</taxon>
        <taxon>Pseudomonadati</taxon>
        <taxon>Bacteroidota</taxon>
        <taxon>Bacteroidia</taxon>
        <taxon>Bacteroidales</taxon>
        <taxon>Prevotellaceae</taxon>
        <taxon>Xylanibacter</taxon>
    </lineage>
</organism>
<evidence type="ECO:0000313" key="5">
    <source>
        <dbReference type="EMBL" id="NPD92147.1"/>
    </source>
</evidence>
<dbReference type="PANTHER" id="PTHR30373">
    <property type="entry name" value="UPF0603 PROTEIN YGCG"/>
    <property type="match status" value="1"/>
</dbReference>